<proteinExistence type="inferred from homology"/>
<dbReference type="Proteomes" id="UP000775770">
    <property type="component" value="Unassembled WGS sequence"/>
</dbReference>
<evidence type="ECO:0000256" key="1">
    <source>
        <dbReference type="HAMAP-Rule" id="MF_00549"/>
    </source>
</evidence>
<comment type="similarity">
    <text evidence="1">Belongs to the methylglyoxal synthase family.</text>
</comment>
<comment type="catalytic activity">
    <reaction evidence="1">
        <text>dihydroxyacetone phosphate = methylglyoxal + phosphate</text>
        <dbReference type="Rhea" id="RHEA:17937"/>
        <dbReference type="ChEBI" id="CHEBI:17158"/>
        <dbReference type="ChEBI" id="CHEBI:43474"/>
        <dbReference type="ChEBI" id="CHEBI:57642"/>
        <dbReference type="EC" id="4.2.3.3"/>
    </reaction>
</comment>
<gene>
    <name evidence="1" type="primary">mgsA</name>
    <name evidence="3" type="ORF">HNQ46_001377</name>
    <name evidence="4" type="ORF">HXM90_02595</name>
    <name evidence="5" type="ORF">HXM91_00885</name>
</gene>
<evidence type="ECO:0000313" key="3">
    <source>
        <dbReference type="EMBL" id="MBB6041397.1"/>
    </source>
</evidence>
<dbReference type="Proteomes" id="UP000522163">
    <property type="component" value="Unassembled WGS sequence"/>
</dbReference>
<dbReference type="PIRSF" id="PIRSF006614">
    <property type="entry name" value="Methylglyox_syn"/>
    <property type="match status" value="1"/>
</dbReference>
<dbReference type="AlphaFoldDB" id="A0A7W9SG36"/>
<dbReference type="EC" id="4.2.3.3" evidence="1"/>
<evidence type="ECO:0000259" key="2">
    <source>
        <dbReference type="PROSITE" id="PS51855"/>
    </source>
</evidence>
<comment type="function">
    <text evidence="1">Catalyzes the formation of methylglyoxal from dihydroxyacetone phosphate.</text>
</comment>
<evidence type="ECO:0000313" key="6">
    <source>
        <dbReference type="Proteomes" id="UP000522163"/>
    </source>
</evidence>
<dbReference type="PANTHER" id="PTHR30492:SF0">
    <property type="entry name" value="METHYLGLYOXAL SYNTHASE"/>
    <property type="match status" value="1"/>
</dbReference>
<feature type="binding site" evidence="1">
    <location>
        <begin position="34"/>
        <end position="37"/>
    </location>
    <ligand>
        <name>substrate</name>
    </ligand>
</feature>
<dbReference type="GO" id="GO:0019242">
    <property type="term" value="P:methylglyoxal biosynthetic process"/>
    <property type="evidence" value="ECO:0007669"/>
    <property type="project" value="UniProtKB-UniRule"/>
</dbReference>
<dbReference type="SMART" id="SM00851">
    <property type="entry name" value="MGS"/>
    <property type="match status" value="1"/>
</dbReference>
<comment type="caution">
    <text evidence="3">The sequence shown here is derived from an EMBL/GenBank/DDBJ whole genome shotgun (WGS) entry which is preliminary data.</text>
</comment>
<accession>A0A7W9SG36</accession>
<dbReference type="GO" id="GO:0005829">
    <property type="term" value="C:cytosol"/>
    <property type="evidence" value="ECO:0007669"/>
    <property type="project" value="TreeGrafter"/>
</dbReference>
<dbReference type="GO" id="GO:0008929">
    <property type="term" value="F:methylglyoxal synthase activity"/>
    <property type="evidence" value="ECO:0007669"/>
    <property type="project" value="UniProtKB-UniRule"/>
</dbReference>
<evidence type="ECO:0000313" key="4">
    <source>
        <dbReference type="EMBL" id="MBF1272302.1"/>
    </source>
</evidence>
<dbReference type="RefSeq" id="WP_040648314.1">
    <property type="nucleotide sequence ID" value="NZ_CAUQIH010000001.1"/>
</dbReference>
<dbReference type="Pfam" id="PF02142">
    <property type="entry name" value="MGS"/>
    <property type="match status" value="1"/>
</dbReference>
<dbReference type="PANTHER" id="PTHR30492">
    <property type="entry name" value="METHYLGLYOXAL SYNTHASE"/>
    <property type="match status" value="1"/>
</dbReference>
<dbReference type="InterPro" id="IPR004363">
    <property type="entry name" value="Methylgl_synth"/>
</dbReference>
<evidence type="ECO:0000313" key="5">
    <source>
        <dbReference type="EMBL" id="MBF1304428.1"/>
    </source>
</evidence>
<dbReference type="InterPro" id="IPR036914">
    <property type="entry name" value="MGS-like_dom_sf"/>
</dbReference>
<sequence>MKVGLIAHDSKKKLMQNFCIAYRGILTRHELYATGTTGTLVEEVTNLKIHKFLPGETGGARQLASQIEQGNLDMVIFLRDPSPVRDTEPEVNSVVRLCDIYNIPIATNLATGELLIHALERGELEWRNIG</sequence>
<name>A0A7W9SG36_9FIRM</name>
<dbReference type="EMBL" id="JACHHH010000006">
    <property type="protein sequence ID" value="MBB6041397.1"/>
    <property type="molecule type" value="Genomic_DNA"/>
</dbReference>
<feature type="binding site" evidence="1">
    <location>
        <position position="12"/>
    </location>
    <ligand>
        <name>substrate</name>
    </ligand>
</feature>
<dbReference type="SUPFAM" id="SSF52335">
    <property type="entry name" value="Methylglyoxal synthase-like"/>
    <property type="match status" value="1"/>
</dbReference>
<dbReference type="InterPro" id="IPR011607">
    <property type="entry name" value="MGS-like_dom"/>
</dbReference>
<organism evidence="3 6">
    <name type="scientific">Oribacterium sinus</name>
    <dbReference type="NCBI Taxonomy" id="237576"/>
    <lineage>
        <taxon>Bacteria</taxon>
        <taxon>Bacillati</taxon>
        <taxon>Bacillota</taxon>
        <taxon>Clostridia</taxon>
        <taxon>Lachnospirales</taxon>
        <taxon>Lachnospiraceae</taxon>
        <taxon>Oribacterium</taxon>
    </lineage>
</organism>
<comment type="caution">
    <text evidence="1">Lacks conserved residue(s) required for the propagation of feature annotation.</text>
</comment>
<reference evidence="4" key="1">
    <citation type="submission" date="2020-04" db="EMBL/GenBank/DDBJ databases">
        <title>Deep metagenomics examines the oral microbiome during advanced dental caries in children, revealing novel taxa and co-occurrences with host molecules.</title>
        <authorList>
            <person name="Baker J.L."/>
            <person name="Morton J.T."/>
            <person name="Dinis M."/>
            <person name="Alvarez R."/>
            <person name="Tran N.C."/>
            <person name="Knight R."/>
            <person name="Edlund A."/>
        </authorList>
    </citation>
    <scope>NUCLEOTIDE SEQUENCE</scope>
    <source>
        <strain evidence="4">JCVI_38_bin.19</strain>
        <strain evidence="5">JCVI_48_bin.5</strain>
    </source>
</reference>
<dbReference type="GeneID" id="85014916"/>
<protein>
    <recommendedName>
        <fullName evidence="1">Methylglyoxal synthase</fullName>
        <shortName evidence="1">MGS</shortName>
        <ecNumber evidence="1">4.2.3.3</ecNumber>
    </recommendedName>
</protein>
<dbReference type="Proteomes" id="UP000780721">
    <property type="component" value="Unassembled WGS sequence"/>
</dbReference>
<dbReference type="HAMAP" id="MF_00549">
    <property type="entry name" value="Methylglyoxal_synth"/>
    <property type="match status" value="1"/>
</dbReference>
<feature type="domain" description="MGS-like" evidence="2">
    <location>
        <begin position="1"/>
        <end position="130"/>
    </location>
</feature>
<dbReference type="EMBL" id="JABZRA010000021">
    <property type="protein sequence ID" value="MBF1272302.1"/>
    <property type="molecule type" value="Genomic_DNA"/>
</dbReference>
<reference evidence="3 6" key="2">
    <citation type="submission" date="2020-08" db="EMBL/GenBank/DDBJ databases">
        <title>Genomic Encyclopedia of Type Strains, Phase IV (KMG-IV): sequencing the most valuable type-strain genomes for metagenomic binning, comparative biology and taxonomic classification.</title>
        <authorList>
            <person name="Goeker M."/>
        </authorList>
    </citation>
    <scope>NUCLEOTIDE SEQUENCE [LARGE SCALE GENOMIC DNA]</scope>
    <source>
        <strain evidence="3 6">DSM 17245</strain>
    </source>
</reference>
<dbReference type="EMBL" id="JABZRB010000011">
    <property type="protein sequence ID" value="MBF1304428.1"/>
    <property type="molecule type" value="Genomic_DNA"/>
</dbReference>
<dbReference type="NCBIfam" id="NF003559">
    <property type="entry name" value="PRK05234.1"/>
    <property type="match status" value="1"/>
</dbReference>
<keyword evidence="1 3" id="KW-0456">Lyase</keyword>
<dbReference type="Gene3D" id="3.40.50.1380">
    <property type="entry name" value="Methylglyoxal synthase-like domain"/>
    <property type="match status" value="1"/>
</dbReference>
<dbReference type="PROSITE" id="PS51855">
    <property type="entry name" value="MGS"/>
    <property type="match status" value="1"/>
</dbReference>
<feature type="binding site" evidence="1">
    <location>
        <position position="8"/>
    </location>
    <ligand>
        <name>substrate</name>
    </ligand>
</feature>